<reference evidence="8 9" key="1">
    <citation type="submission" date="2017-02" db="EMBL/GenBank/DDBJ databases">
        <title>isolation and characterization of a novel temperate virus Aeropyrum globular virus 1 infecting hyperthermophilic archaeon Aeropyrum.</title>
        <authorList>
            <person name="Yumiya M."/>
            <person name="Yoshida T."/>
            <person name="Sako Y."/>
        </authorList>
    </citation>
    <scope>NUCLEOTIDE SEQUENCE [LARGE SCALE GENOMIC DNA]</scope>
    <source>
        <strain evidence="8 9">YK1-12-2013</strain>
    </source>
</reference>
<evidence type="ECO:0000259" key="7">
    <source>
        <dbReference type="PROSITE" id="PS50893"/>
    </source>
</evidence>
<dbReference type="PANTHER" id="PTHR45772:SF5">
    <property type="entry name" value="BRANCHED-CHAIN AMINO ACID TRANSPORT ATP-BINDING PROTEIN LIVG-RELATED"/>
    <property type="match status" value="1"/>
</dbReference>
<sequence length="254" mass="27892">MAGDIILRVEDLEKRFGGIVALDRVSLEIERGKVTLLIGPNGSGKTTLVNVISGFYKPDGGRVLFKGRDITGMSPHEISKLGLVRTFQIPKPFTNLTVLENVLTAADSPGENVYLAGLARRLWLGFEKRAAARAFEILGWVGLDHMWDRRSGELSGGQMKLLEIARAIMKGAEMIIMDEPAAGVNPRLAGSIMERIRYLAREKGITFLIIEHRIGLVKEYVDRVYAMSMGKVIASGKPDEVLNNPVVLESYLGG</sequence>
<dbReference type="AlphaFoldDB" id="A0A401H9G3"/>
<evidence type="ECO:0000313" key="8">
    <source>
        <dbReference type="EMBL" id="GBF08992.1"/>
    </source>
</evidence>
<accession>A0A401H9G3</accession>
<evidence type="ECO:0000256" key="5">
    <source>
        <dbReference type="ARBA" id="ARBA00056071"/>
    </source>
</evidence>
<dbReference type="OrthoDB" id="44250at2157"/>
<gene>
    <name evidence="8" type="ORF">apy_07170</name>
</gene>
<dbReference type="CDD" id="cd03219">
    <property type="entry name" value="ABC_Mj1267_LivG_branched"/>
    <property type="match status" value="1"/>
</dbReference>
<evidence type="ECO:0000313" key="9">
    <source>
        <dbReference type="Proteomes" id="UP000291213"/>
    </source>
</evidence>
<evidence type="ECO:0000256" key="1">
    <source>
        <dbReference type="ARBA" id="ARBA00022448"/>
    </source>
</evidence>
<comment type="function">
    <text evidence="5">Probable component of a branched-chain amino-acid transport system.</text>
</comment>
<dbReference type="Pfam" id="PF00005">
    <property type="entry name" value="ABC_tran"/>
    <property type="match status" value="1"/>
</dbReference>
<dbReference type="GO" id="GO:0005524">
    <property type="term" value="F:ATP binding"/>
    <property type="evidence" value="ECO:0007669"/>
    <property type="project" value="UniProtKB-KW"/>
</dbReference>
<dbReference type="RefSeq" id="WP_131160006.1">
    <property type="nucleotide sequence ID" value="NZ_BDMD01000037.1"/>
</dbReference>
<keyword evidence="1" id="KW-0813">Transport</keyword>
<dbReference type="Proteomes" id="UP000291213">
    <property type="component" value="Unassembled WGS sequence"/>
</dbReference>
<dbReference type="InterPro" id="IPR017871">
    <property type="entry name" value="ABC_transporter-like_CS"/>
</dbReference>
<dbReference type="Pfam" id="PF12399">
    <property type="entry name" value="BCA_ABC_TP_C"/>
    <property type="match status" value="1"/>
</dbReference>
<evidence type="ECO:0000256" key="4">
    <source>
        <dbReference type="ARBA" id="ARBA00022970"/>
    </source>
</evidence>
<evidence type="ECO:0000256" key="6">
    <source>
        <dbReference type="ARBA" id="ARBA00072811"/>
    </source>
</evidence>
<dbReference type="InterPro" id="IPR003439">
    <property type="entry name" value="ABC_transporter-like_ATP-bd"/>
</dbReference>
<dbReference type="PROSITE" id="PS00211">
    <property type="entry name" value="ABC_TRANSPORTER_1"/>
    <property type="match status" value="1"/>
</dbReference>
<dbReference type="Gene3D" id="3.40.50.300">
    <property type="entry name" value="P-loop containing nucleotide triphosphate hydrolases"/>
    <property type="match status" value="1"/>
</dbReference>
<name>A0A401H9G3_AERPX</name>
<comment type="caution">
    <text evidence="8">The sequence shown here is derived from an EMBL/GenBank/DDBJ whole genome shotgun (WGS) entry which is preliminary data.</text>
</comment>
<protein>
    <recommendedName>
        <fullName evidence="6">Probable branched-chain amino acid transport ATP-binding protein LivG</fullName>
    </recommendedName>
</protein>
<keyword evidence="3" id="KW-0067">ATP-binding</keyword>
<dbReference type="EMBL" id="BDMD01000037">
    <property type="protein sequence ID" value="GBF08992.1"/>
    <property type="molecule type" value="Genomic_DNA"/>
</dbReference>
<evidence type="ECO:0000256" key="3">
    <source>
        <dbReference type="ARBA" id="ARBA00022840"/>
    </source>
</evidence>
<keyword evidence="4" id="KW-0029">Amino-acid transport</keyword>
<dbReference type="InterPro" id="IPR032823">
    <property type="entry name" value="BCA_ABC_TP_C"/>
</dbReference>
<dbReference type="InterPro" id="IPR051120">
    <property type="entry name" value="ABC_AA/LPS_Transport"/>
</dbReference>
<dbReference type="InterPro" id="IPR027417">
    <property type="entry name" value="P-loop_NTPase"/>
</dbReference>
<dbReference type="SUPFAM" id="SSF52540">
    <property type="entry name" value="P-loop containing nucleoside triphosphate hydrolases"/>
    <property type="match status" value="1"/>
</dbReference>
<dbReference type="GO" id="GO:0006865">
    <property type="term" value="P:amino acid transport"/>
    <property type="evidence" value="ECO:0007669"/>
    <property type="project" value="UniProtKB-KW"/>
</dbReference>
<keyword evidence="2" id="KW-0547">Nucleotide-binding</keyword>
<feature type="domain" description="ABC transporter" evidence="7">
    <location>
        <begin position="7"/>
        <end position="254"/>
    </location>
</feature>
<evidence type="ECO:0000256" key="2">
    <source>
        <dbReference type="ARBA" id="ARBA00022741"/>
    </source>
</evidence>
<dbReference type="SMART" id="SM00382">
    <property type="entry name" value="AAA"/>
    <property type="match status" value="1"/>
</dbReference>
<organism evidence="8 9">
    <name type="scientific">Aeropyrum pernix</name>
    <dbReference type="NCBI Taxonomy" id="56636"/>
    <lineage>
        <taxon>Archaea</taxon>
        <taxon>Thermoproteota</taxon>
        <taxon>Thermoprotei</taxon>
        <taxon>Desulfurococcales</taxon>
        <taxon>Desulfurococcaceae</taxon>
        <taxon>Aeropyrum</taxon>
    </lineage>
</organism>
<dbReference type="InterPro" id="IPR003593">
    <property type="entry name" value="AAA+_ATPase"/>
</dbReference>
<dbReference type="PANTHER" id="PTHR45772">
    <property type="entry name" value="CONSERVED COMPONENT OF ABC TRANSPORTER FOR NATURAL AMINO ACIDS-RELATED"/>
    <property type="match status" value="1"/>
</dbReference>
<dbReference type="GO" id="GO:0005886">
    <property type="term" value="C:plasma membrane"/>
    <property type="evidence" value="ECO:0007669"/>
    <property type="project" value="TreeGrafter"/>
</dbReference>
<dbReference type="PROSITE" id="PS50893">
    <property type="entry name" value="ABC_TRANSPORTER_2"/>
    <property type="match status" value="1"/>
</dbReference>
<dbReference type="GO" id="GO:0016887">
    <property type="term" value="F:ATP hydrolysis activity"/>
    <property type="evidence" value="ECO:0007669"/>
    <property type="project" value="InterPro"/>
</dbReference>
<proteinExistence type="predicted"/>
<dbReference type="FunFam" id="3.40.50.300:FF:000421">
    <property type="entry name" value="Branched-chain amino acid ABC transporter ATP-binding protein"/>
    <property type="match status" value="1"/>
</dbReference>